<feature type="transmembrane region" description="Helical" evidence="1">
    <location>
        <begin position="104"/>
        <end position="122"/>
    </location>
</feature>
<feature type="transmembrane region" description="Helical" evidence="1">
    <location>
        <begin position="77"/>
        <end position="98"/>
    </location>
</feature>
<reference evidence="2 3" key="1">
    <citation type="submission" date="2020-10" db="EMBL/GenBank/DDBJ databases">
        <title>Identification of Nocardia species via Next-generation sequencing and recognition of intraspecies genetic diversity.</title>
        <authorList>
            <person name="Li P."/>
            <person name="Li P."/>
            <person name="Lu B."/>
        </authorList>
    </citation>
    <scope>NUCLEOTIDE SEQUENCE [LARGE SCALE GENOMIC DNA]</scope>
    <source>
        <strain evidence="2 3">BJ06-0143</strain>
    </source>
</reference>
<dbReference type="Proteomes" id="UP000707731">
    <property type="component" value="Unassembled WGS sequence"/>
</dbReference>
<dbReference type="EMBL" id="JADLQN010000001">
    <property type="protein sequence ID" value="MBF6355538.1"/>
    <property type="molecule type" value="Genomic_DNA"/>
</dbReference>
<protein>
    <submittedName>
        <fullName evidence="2">Phosphopantetheine adenylyltransferase</fullName>
    </submittedName>
</protein>
<proteinExistence type="predicted"/>
<keyword evidence="1" id="KW-0812">Transmembrane</keyword>
<feature type="transmembrane region" description="Helical" evidence="1">
    <location>
        <begin position="47"/>
        <end position="65"/>
    </location>
</feature>
<keyword evidence="1" id="KW-1133">Transmembrane helix</keyword>
<keyword evidence="2" id="KW-0808">Transferase</keyword>
<evidence type="ECO:0000256" key="1">
    <source>
        <dbReference type="SAM" id="Phobius"/>
    </source>
</evidence>
<keyword evidence="1" id="KW-0472">Membrane</keyword>
<dbReference type="RefSeq" id="WP_195002106.1">
    <property type="nucleotide sequence ID" value="NZ_JADLQN010000001.1"/>
</dbReference>
<dbReference type="GO" id="GO:0016779">
    <property type="term" value="F:nucleotidyltransferase activity"/>
    <property type="evidence" value="ECO:0007669"/>
    <property type="project" value="UniProtKB-KW"/>
</dbReference>
<name>A0ABS0DAN1_9NOCA</name>
<evidence type="ECO:0000313" key="2">
    <source>
        <dbReference type="EMBL" id="MBF6355538.1"/>
    </source>
</evidence>
<gene>
    <name evidence="2" type="ORF">IU449_13460</name>
</gene>
<evidence type="ECO:0000313" key="3">
    <source>
        <dbReference type="Proteomes" id="UP000707731"/>
    </source>
</evidence>
<keyword evidence="2" id="KW-0548">Nucleotidyltransferase</keyword>
<keyword evidence="3" id="KW-1185">Reference proteome</keyword>
<organism evidence="2 3">
    <name type="scientific">Nocardia higoensis</name>
    <dbReference type="NCBI Taxonomy" id="228599"/>
    <lineage>
        <taxon>Bacteria</taxon>
        <taxon>Bacillati</taxon>
        <taxon>Actinomycetota</taxon>
        <taxon>Actinomycetes</taxon>
        <taxon>Mycobacteriales</taxon>
        <taxon>Nocardiaceae</taxon>
        <taxon>Nocardia</taxon>
    </lineage>
</organism>
<accession>A0ABS0DAN1</accession>
<comment type="caution">
    <text evidence="2">The sequence shown here is derived from an EMBL/GenBank/DDBJ whole genome shotgun (WGS) entry which is preliminary data.</text>
</comment>
<sequence length="131" mass="13763">MRCRFDGHAAALIAVGVLNAVPALGVVSVQRMREAYGLHAVDENVGLLLRHRAVLFGVLGIGLIVGARRPRWREPAIAANAVSLVSFPALAAATESVAPQLTRVAAVDVAAAALLGGVWLSIRRSQRRGAR</sequence>